<keyword evidence="3" id="KW-1185">Reference proteome</keyword>
<dbReference type="EMBL" id="JACOGG010000017">
    <property type="protein sequence ID" value="MBC3936642.1"/>
    <property type="molecule type" value="Genomic_DNA"/>
</dbReference>
<evidence type="ECO:0000313" key="3">
    <source>
        <dbReference type="Proteomes" id="UP000612361"/>
    </source>
</evidence>
<feature type="transmembrane region" description="Helical" evidence="1">
    <location>
        <begin position="7"/>
        <end position="28"/>
    </location>
</feature>
<dbReference type="Proteomes" id="UP000612361">
    <property type="component" value="Unassembled WGS sequence"/>
</dbReference>
<reference evidence="2" key="1">
    <citation type="submission" date="2020-08" db="EMBL/GenBank/DDBJ databases">
        <title>Novel species isolated from subtropical streams in China.</title>
        <authorList>
            <person name="Lu H."/>
        </authorList>
    </citation>
    <scope>NUCLEOTIDE SEQUENCE</scope>
    <source>
        <strain evidence="2">CY7W</strain>
    </source>
</reference>
<name>A0A923I4Z2_9BURK</name>
<dbReference type="GO" id="GO:0005886">
    <property type="term" value="C:plasma membrane"/>
    <property type="evidence" value="ECO:0007669"/>
    <property type="project" value="TreeGrafter"/>
</dbReference>
<organism evidence="2 3">
    <name type="scientific">Undibacterium rugosum</name>
    <dbReference type="NCBI Taxonomy" id="2762291"/>
    <lineage>
        <taxon>Bacteria</taxon>
        <taxon>Pseudomonadati</taxon>
        <taxon>Pseudomonadota</taxon>
        <taxon>Betaproteobacteria</taxon>
        <taxon>Burkholderiales</taxon>
        <taxon>Oxalobacteraceae</taxon>
        <taxon>Undibacterium</taxon>
    </lineage>
</organism>
<dbReference type="SUPFAM" id="SSF111369">
    <property type="entry name" value="HlyD-like secretion proteins"/>
    <property type="match status" value="2"/>
</dbReference>
<comment type="caution">
    <text evidence="2">The sequence shown here is derived from an EMBL/GenBank/DDBJ whole genome shotgun (WGS) entry which is preliminary data.</text>
</comment>
<keyword evidence="1" id="KW-1133">Transmembrane helix</keyword>
<dbReference type="PANTHER" id="PTHR30438">
    <property type="entry name" value="36 KDA ANTIGEN-RELATED"/>
    <property type="match status" value="1"/>
</dbReference>
<keyword evidence="1" id="KW-0472">Membrane</keyword>
<dbReference type="RefSeq" id="WP_186882184.1">
    <property type="nucleotide sequence ID" value="NZ_JACOGG010000017.1"/>
</dbReference>
<dbReference type="Gene3D" id="1.10.287.470">
    <property type="entry name" value="Helix hairpin bin"/>
    <property type="match status" value="1"/>
</dbReference>
<evidence type="ECO:0000313" key="2">
    <source>
        <dbReference type="EMBL" id="MBC3936642.1"/>
    </source>
</evidence>
<dbReference type="Gene3D" id="2.40.30.170">
    <property type="match status" value="1"/>
</dbReference>
<proteinExistence type="predicted"/>
<protein>
    <submittedName>
        <fullName evidence="2">Efflux RND transporter periplasmic adaptor subunit</fullName>
    </submittedName>
</protein>
<evidence type="ECO:0000256" key="1">
    <source>
        <dbReference type="SAM" id="Phobius"/>
    </source>
</evidence>
<dbReference type="AlphaFoldDB" id="A0A923I4Z2"/>
<dbReference type="PANTHER" id="PTHR30438:SF2">
    <property type="entry name" value="MEMBRANE PROTEIN"/>
    <property type="match status" value="1"/>
</dbReference>
<gene>
    <name evidence="2" type="ORF">H8K47_14840</name>
</gene>
<keyword evidence="1" id="KW-0812">Transmembrane</keyword>
<sequence>MQSKQKNLGPALLGVAGVAIVAGLAYYFSSSRPMPDGLIVASGRVEGERIIAAAKYPGRVLKVLAKEGDTLAAGALVAQLEDESFQAKTEQARQALNATEAQWKSAQASLDVAQKEVPMGLAFAEASLSQARAMLSKASAVEQQSQRDAQRHKELFERGVIERHRYEQADLAWQVARTDVHAAEEAVKRAAQGVAQANLGNEKIRARQQEVNALGAQRERAAAAVSEAGTVLKDLQVTAPDGGVVLSRLREPGEVVMPGGAILEMVNLDRLYLKVYVPESKIGQVKLGLPVRVYTDAAGDKFFDATVSYIAARAEFTPKEVQTTDERTKLVYAVKLRITNNPEHQLTPGIPADAVIRWKQDVAWQKPRWK</sequence>
<dbReference type="Gene3D" id="2.40.50.100">
    <property type="match status" value="1"/>
</dbReference>
<accession>A0A923I4Z2</accession>